<evidence type="ECO:0000256" key="6">
    <source>
        <dbReference type="ARBA" id="ARBA00022692"/>
    </source>
</evidence>
<evidence type="ECO:0000313" key="19">
    <source>
        <dbReference type="EMBL" id="MFD1441957.1"/>
    </source>
</evidence>
<accession>A0ABW4D1G6</accession>
<dbReference type="InterPro" id="IPR036950">
    <property type="entry name" value="PBP_transglycosylase"/>
</dbReference>
<comment type="catalytic activity">
    <reaction evidence="14">
        <text>Preferential cleavage: (Ac)2-L-Lys-D-Ala-|-D-Ala. Also transpeptidation of peptidyl-alanyl moieties that are N-acyl substituents of D-alanine.</text>
        <dbReference type="EC" id="3.4.16.4"/>
    </reaction>
</comment>
<evidence type="ECO:0000256" key="2">
    <source>
        <dbReference type="ARBA" id="ARBA00022645"/>
    </source>
</evidence>
<evidence type="ECO:0000256" key="7">
    <source>
        <dbReference type="ARBA" id="ARBA00022801"/>
    </source>
</evidence>
<keyword evidence="10 16" id="KW-1133">Transmembrane helix</keyword>
<keyword evidence="4" id="KW-0328">Glycosyltransferase</keyword>
<name>A0ABW4D1G6_9LACO</name>
<keyword evidence="8" id="KW-0133">Cell shape</keyword>
<keyword evidence="6 16" id="KW-0812">Transmembrane</keyword>
<feature type="domain" description="Penicillin-binding protein transpeptidase" evidence="17">
    <location>
        <begin position="355"/>
        <end position="602"/>
    </location>
</feature>
<dbReference type="Gene3D" id="6.20.370.110">
    <property type="match status" value="1"/>
</dbReference>
<comment type="caution">
    <text evidence="19">The sequence shown here is derived from an EMBL/GenBank/DDBJ whole genome shotgun (WGS) entry which is preliminary data.</text>
</comment>
<dbReference type="NCBIfam" id="TIGR02074">
    <property type="entry name" value="PBP_1a_fam"/>
    <property type="match status" value="1"/>
</dbReference>
<keyword evidence="11 16" id="KW-0472">Membrane</keyword>
<dbReference type="InterPro" id="IPR050396">
    <property type="entry name" value="Glycosyltr_51/Transpeptidase"/>
</dbReference>
<feature type="transmembrane region" description="Helical" evidence="16">
    <location>
        <begin position="36"/>
        <end position="57"/>
    </location>
</feature>
<keyword evidence="3" id="KW-0645">Protease</keyword>
<keyword evidence="2" id="KW-0121">Carboxypeptidase</keyword>
<keyword evidence="9" id="KW-0573">Peptidoglycan synthesis</keyword>
<dbReference type="InterPro" id="IPR012338">
    <property type="entry name" value="Beta-lactam/transpept-like"/>
</dbReference>
<evidence type="ECO:0000256" key="11">
    <source>
        <dbReference type="ARBA" id="ARBA00023136"/>
    </source>
</evidence>
<keyword evidence="13" id="KW-0961">Cell wall biogenesis/degradation</keyword>
<keyword evidence="7" id="KW-0378">Hydrolase</keyword>
<sequence>MLGKGDHQLKAFWAAVQPYLAKAGHGIAWFFRRFQVIRWLILIFLTLTLALSTWFTYKAKTADVQDIKSSLQTKTTLYDEDDREAGKLYGQKGTYVDLAQISPNIQNAVISTEDRSFYTNPGFDIKGIARALIGLVIHHGQITGGGSTITQQLAKNTLLSQKQTFLRKGQEIFLAVQLTRVYSKNDILTMYLNNAYFGNGVWGVEDASQRYFGKHASQLTAGEGATLAAMLRSPSFYNPIDHMDNAIARRNLVLSLEQDNGKLTAAQVQAAKATTLTLKDTYTADNQQKYPYFFDSVIEEAYKQDGISQDDIVNKGYRIYTTLNPTYQNRMQEAFDNQYVFPQAAADGTKPQAASVAVDPKTGGVLAVVGSRGPHVYLGFNYATQLQRQPGSLLKPLMAYTPALENGYSYDSDLTDKLTSYGKDHYTPTNDTGTYAGTVPMYKALADSTNAPAVWLLNQIGMSKGVASLSRFGITLPKKDQDQLASVLGGVSTGFSPLTFARAYSAFASGGSLPQTHFIRKIVDATGKTVVNNEPSSKRIMKQSVATEMTSMMIGVYNEGTGRAAKPYGYTIAGKTGTVETPKDWGNGLGAKDSWVVGYTPDIVVATWSGFANTDASHYLLPGQGALKLYRQEMTNILPATPQTKFNTTDASARATLQTPNAENGGADMWSNIQSGIQNGVDSAKNTVSEWYNTIKGLLGN</sequence>
<dbReference type="RefSeq" id="WP_125755364.1">
    <property type="nucleotide sequence ID" value="NZ_JBHTOK010000077.1"/>
</dbReference>
<evidence type="ECO:0000259" key="18">
    <source>
        <dbReference type="Pfam" id="PF00912"/>
    </source>
</evidence>
<dbReference type="InterPro" id="IPR001460">
    <property type="entry name" value="PCN-bd_Tpept"/>
</dbReference>
<comment type="catalytic activity">
    <reaction evidence="15">
        <text>[GlcNAc-(1-&gt;4)-Mur2Ac(oyl-L-Ala-gamma-D-Glu-L-Lys-D-Ala-D-Ala)](n)-di-trans,octa-cis-undecaprenyl diphosphate + beta-D-GlcNAc-(1-&gt;4)-Mur2Ac(oyl-L-Ala-gamma-D-Glu-L-Lys-D-Ala-D-Ala)-di-trans,octa-cis-undecaprenyl diphosphate = [GlcNAc-(1-&gt;4)-Mur2Ac(oyl-L-Ala-gamma-D-Glu-L-Lys-D-Ala-D-Ala)](n+1)-di-trans,octa-cis-undecaprenyl diphosphate + di-trans,octa-cis-undecaprenyl diphosphate + H(+)</text>
        <dbReference type="Rhea" id="RHEA:23708"/>
        <dbReference type="Rhea" id="RHEA-COMP:9602"/>
        <dbReference type="Rhea" id="RHEA-COMP:9603"/>
        <dbReference type="ChEBI" id="CHEBI:15378"/>
        <dbReference type="ChEBI" id="CHEBI:58405"/>
        <dbReference type="ChEBI" id="CHEBI:60033"/>
        <dbReference type="ChEBI" id="CHEBI:78435"/>
        <dbReference type="EC" id="2.4.99.28"/>
    </reaction>
</comment>
<evidence type="ECO:0000256" key="15">
    <source>
        <dbReference type="ARBA" id="ARBA00049902"/>
    </source>
</evidence>
<keyword evidence="12" id="KW-0511">Multifunctional enzyme</keyword>
<dbReference type="SUPFAM" id="SSF56601">
    <property type="entry name" value="beta-lactamase/transpeptidase-like"/>
    <property type="match status" value="1"/>
</dbReference>
<reference evidence="20" key="1">
    <citation type="journal article" date="2019" name="Int. J. Syst. Evol. Microbiol.">
        <title>The Global Catalogue of Microorganisms (GCM) 10K type strain sequencing project: providing services to taxonomists for standard genome sequencing and annotation.</title>
        <authorList>
            <consortium name="The Broad Institute Genomics Platform"/>
            <consortium name="The Broad Institute Genome Sequencing Center for Infectious Disease"/>
            <person name="Wu L."/>
            <person name="Ma J."/>
        </authorList>
    </citation>
    <scope>NUCLEOTIDE SEQUENCE [LARGE SCALE GENOMIC DNA]</scope>
    <source>
        <strain evidence="20">CCM 8912</strain>
    </source>
</reference>
<gene>
    <name evidence="19" type="ORF">ACFQ5K_11270</name>
</gene>
<dbReference type="SUPFAM" id="SSF53955">
    <property type="entry name" value="Lysozyme-like"/>
    <property type="match status" value="1"/>
</dbReference>
<keyword evidence="5" id="KW-0808">Transferase</keyword>
<dbReference type="Pfam" id="PF00912">
    <property type="entry name" value="Transgly"/>
    <property type="match status" value="1"/>
</dbReference>
<evidence type="ECO:0000256" key="5">
    <source>
        <dbReference type="ARBA" id="ARBA00022679"/>
    </source>
</evidence>
<protein>
    <submittedName>
        <fullName evidence="19">PBP1A family penicillin-binding protein</fullName>
    </submittedName>
</protein>
<evidence type="ECO:0000256" key="16">
    <source>
        <dbReference type="SAM" id="Phobius"/>
    </source>
</evidence>
<evidence type="ECO:0000256" key="1">
    <source>
        <dbReference type="ARBA" id="ARBA00022475"/>
    </source>
</evidence>
<dbReference type="PANTHER" id="PTHR32282">
    <property type="entry name" value="BINDING PROTEIN TRANSPEPTIDASE, PUTATIVE-RELATED"/>
    <property type="match status" value="1"/>
</dbReference>
<dbReference type="PANTHER" id="PTHR32282:SF32">
    <property type="entry name" value="PENICILLIN-BINDING PROTEIN 2A"/>
    <property type="match status" value="1"/>
</dbReference>
<proteinExistence type="predicted"/>
<evidence type="ECO:0000256" key="9">
    <source>
        <dbReference type="ARBA" id="ARBA00022984"/>
    </source>
</evidence>
<evidence type="ECO:0000256" key="14">
    <source>
        <dbReference type="ARBA" id="ARBA00034000"/>
    </source>
</evidence>
<evidence type="ECO:0000256" key="10">
    <source>
        <dbReference type="ARBA" id="ARBA00022989"/>
    </source>
</evidence>
<organism evidence="19 20">
    <name type="scientific">Lacticaseibacillus hegangensis</name>
    <dbReference type="NCBI Taxonomy" id="2486010"/>
    <lineage>
        <taxon>Bacteria</taxon>
        <taxon>Bacillati</taxon>
        <taxon>Bacillota</taxon>
        <taxon>Bacilli</taxon>
        <taxon>Lactobacillales</taxon>
        <taxon>Lactobacillaceae</taxon>
        <taxon>Lacticaseibacillus</taxon>
    </lineage>
</organism>
<keyword evidence="1" id="KW-1003">Cell membrane</keyword>
<evidence type="ECO:0000256" key="3">
    <source>
        <dbReference type="ARBA" id="ARBA00022670"/>
    </source>
</evidence>
<dbReference type="InterPro" id="IPR001264">
    <property type="entry name" value="Glyco_trans_51"/>
</dbReference>
<keyword evidence="20" id="KW-1185">Reference proteome</keyword>
<dbReference type="Gene3D" id="1.10.3810.10">
    <property type="entry name" value="Biosynthetic peptidoglycan transglycosylase-like"/>
    <property type="match status" value="1"/>
</dbReference>
<dbReference type="Proteomes" id="UP001597212">
    <property type="component" value="Unassembled WGS sequence"/>
</dbReference>
<evidence type="ECO:0000256" key="13">
    <source>
        <dbReference type="ARBA" id="ARBA00023316"/>
    </source>
</evidence>
<dbReference type="InterPro" id="IPR023346">
    <property type="entry name" value="Lysozyme-like_dom_sf"/>
</dbReference>
<dbReference type="EMBL" id="JBHTOK010000077">
    <property type="protein sequence ID" value="MFD1441957.1"/>
    <property type="molecule type" value="Genomic_DNA"/>
</dbReference>
<evidence type="ECO:0000256" key="8">
    <source>
        <dbReference type="ARBA" id="ARBA00022960"/>
    </source>
</evidence>
<feature type="domain" description="Glycosyl transferase family 51" evidence="18">
    <location>
        <begin position="87"/>
        <end position="255"/>
    </location>
</feature>
<evidence type="ECO:0000256" key="12">
    <source>
        <dbReference type="ARBA" id="ARBA00023268"/>
    </source>
</evidence>
<evidence type="ECO:0000256" key="4">
    <source>
        <dbReference type="ARBA" id="ARBA00022676"/>
    </source>
</evidence>
<evidence type="ECO:0000259" key="17">
    <source>
        <dbReference type="Pfam" id="PF00905"/>
    </source>
</evidence>
<dbReference type="Gene3D" id="3.40.710.10">
    <property type="entry name" value="DD-peptidase/beta-lactamase superfamily"/>
    <property type="match status" value="1"/>
</dbReference>
<evidence type="ECO:0000313" key="20">
    <source>
        <dbReference type="Proteomes" id="UP001597212"/>
    </source>
</evidence>
<dbReference type="Pfam" id="PF00905">
    <property type="entry name" value="Transpeptidase"/>
    <property type="match status" value="1"/>
</dbReference>